<evidence type="ECO:0000313" key="3">
    <source>
        <dbReference type="EMBL" id="MBC8594932.1"/>
    </source>
</evidence>
<keyword evidence="2" id="KW-0732">Signal</keyword>
<comment type="caution">
    <text evidence="3">The sequence shown here is derived from an EMBL/GenBank/DDBJ whole genome shotgun (WGS) entry which is preliminary data.</text>
</comment>
<evidence type="ECO:0000256" key="2">
    <source>
        <dbReference type="SAM" id="SignalP"/>
    </source>
</evidence>
<evidence type="ECO:0000313" key="4">
    <source>
        <dbReference type="Proteomes" id="UP000651085"/>
    </source>
</evidence>
<dbReference type="PROSITE" id="PS51257">
    <property type="entry name" value="PROKAR_LIPOPROTEIN"/>
    <property type="match status" value="1"/>
</dbReference>
<dbReference type="EMBL" id="JACRTF010000001">
    <property type="protein sequence ID" value="MBC8594932.1"/>
    <property type="molecule type" value="Genomic_DNA"/>
</dbReference>
<evidence type="ECO:0000256" key="1">
    <source>
        <dbReference type="SAM" id="MobiDB-lite"/>
    </source>
</evidence>
<accession>A0A926F8S6</accession>
<protein>
    <submittedName>
        <fullName evidence="3">DUF3869 domain-containing protein</fullName>
    </submittedName>
</protein>
<reference evidence="3" key="1">
    <citation type="submission" date="2020-08" db="EMBL/GenBank/DDBJ databases">
        <title>Genome public.</title>
        <authorList>
            <person name="Liu C."/>
            <person name="Sun Q."/>
        </authorList>
    </citation>
    <scope>NUCLEOTIDE SEQUENCE</scope>
    <source>
        <strain evidence="3">N12</strain>
    </source>
</reference>
<feature type="signal peptide" evidence="2">
    <location>
        <begin position="1"/>
        <end position="27"/>
    </location>
</feature>
<feature type="region of interest" description="Disordered" evidence="1">
    <location>
        <begin position="829"/>
        <end position="848"/>
    </location>
</feature>
<organism evidence="3 4">
    <name type="scientific">Jilunia laotingensis</name>
    <dbReference type="NCBI Taxonomy" id="2763675"/>
    <lineage>
        <taxon>Bacteria</taxon>
        <taxon>Pseudomonadati</taxon>
        <taxon>Bacteroidota</taxon>
        <taxon>Bacteroidia</taxon>
        <taxon>Bacteroidales</taxon>
        <taxon>Bacteroidaceae</taxon>
        <taxon>Jilunia</taxon>
    </lineage>
</organism>
<proteinExistence type="predicted"/>
<sequence>MKKKSFLSGISAKIALLVLAVSGALLTGCYKDDGLDASAPGGGTTVLDDAVYTITGSVTDITTGANIPNAEVTCEGQSVPVTEGVYSVKIAKFTSETKVVTLTFAATGYNDGKKITRTVTLNKVEDGQAVVYPLSVAMRLSEQKTYPVEYKVNFVVKDSKTGAAVTTLTTTPADGFVTKGGEAFKVTTPDTEEYNSSVTVVTLPEIYSDKEGEQKSTIVEVLVTPKDPADDTVTYTTLSGNLVDINGKAVQGTIVLWKDGAATDKKVENANHFNFTLNDKDEAGEYKIVATSGDYTVESGIYTIPGCGNQSFALVFTEIGAEKPVYEATYKLSFGAKNDKTFSDIEGVEFVFNGQNVKEIAGVAAGTYKVKAYANNYYTGETTITLPVVKKETQTEVEKTITVFMTEMPAPAVETITLYGEIVDANGNMIKAQSIKLDGTSIDASPIYNSDHFKFVVPVEKAKEVNANTWTVIASVKRVDTNGKELTPVTISQMFTYTGTGDALYANVLLPYVTKDGVLVVSEEEDGEQGVIEPDVNEKGEVLNDVTVEMKGDGSPEQATTVTIEAGTIITNSAGAPLDLPIILTRNTTEEKNPSFTQEDETDIVIRSFFGNPDGAKFNNKPLKITFADIYGGQLGGLELQYKTDNGWGISTSNLNNEVTTDNSTYTMLVSHFSQFRAAINGKLESVKSETMFGEEFHKDVNQQNNTDKSDNLIVTYNNAQEGSIYNGLSEAISAVYTNENAQGAVNSAIKNVFQKSGMAIGDDFKTQNVELKYAVAPYTLVKSIKVKTEYKIDTYEFTLNGKKVEVVVKSVLRHLIDAETVYLGHGHNHGHGHGDDLNSGGGIFVGE</sequence>
<name>A0A926F8S6_9BACT</name>
<gene>
    <name evidence="3" type="ORF">H8744_17110</name>
</gene>
<keyword evidence="4" id="KW-1185">Reference proteome</keyword>
<feature type="chain" id="PRO_5038497974" evidence="2">
    <location>
        <begin position="28"/>
        <end position="848"/>
    </location>
</feature>
<dbReference type="AlphaFoldDB" id="A0A926F8S6"/>
<dbReference type="RefSeq" id="WP_262436016.1">
    <property type="nucleotide sequence ID" value="NZ_JACRTF010000001.1"/>
</dbReference>
<dbReference type="Proteomes" id="UP000651085">
    <property type="component" value="Unassembled WGS sequence"/>
</dbReference>